<protein>
    <recommendedName>
        <fullName evidence="3">FxLD family lantipeptide</fullName>
    </recommendedName>
</protein>
<dbReference type="STRING" id="452652.KSE_58810"/>
<reference evidence="1 2" key="1">
    <citation type="journal article" date="2010" name="DNA Res.">
        <title>Genome sequence of Kitasatospora setae NBRC 14216T: an evolutionary snapshot of the family Streptomycetaceae.</title>
        <authorList>
            <person name="Ichikawa N."/>
            <person name="Oguchi A."/>
            <person name="Ikeda H."/>
            <person name="Ishikawa J."/>
            <person name="Kitani S."/>
            <person name="Watanabe Y."/>
            <person name="Nakamura S."/>
            <person name="Katano Y."/>
            <person name="Kishi E."/>
            <person name="Sasagawa M."/>
            <person name="Ankai A."/>
            <person name="Fukui S."/>
            <person name="Hashimoto Y."/>
            <person name="Kamata S."/>
            <person name="Otoguro M."/>
            <person name="Tanikawa S."/>
            <person name="Nihira T."/>
            <person name="Horinouchi S."/>
            <person name="Ohnishi Y."/>
            <person name="Hayakawa M."/>
            <person name="Kuzuyama T."/>
            <person name="Arisawa A."/>
            <person name="Nomoto F."/>
            <person name="Miura H."/>
            <person name="Takahashi Y."/>
            <person name="Fujita N."/>
        </authorList>
    </citation>
    <scope>NUCLEOTIDE SEQUENCE [LARGE SCALE GENOMIC DNA]</scope>
    <source>
        <strain evidence="2">ATCC 33774 / DSM 43861 / JCM 3304 / KCC A-0304 / NBRC 14216 / KM-6054</strain>
    </source>
</reference>
<evidence type="ECO:0008006" key="3">
    <source>
        <dbReference type="Google" id="ProtNLM"/>
    </source>
</evidence>
<dbReference type="PATRIC" id="fig|452652.3.peg.5887"/>
<dbReference type="Proteomes" id="UP000007076">
    <property type="component" value="Chromosome"/>
</dbReference>
<dbReference type="AlphaFoldDB" id="E4N0G7"/>
<name>E4N0G7_KITSK</name>
<dbReference type="EMBL" id="AP010968">
    <property type="protein sequence ID" value="BAJ31651.1"/>
    <property type="molecule type" value="Genomic_DNA"/>
</dbReference>
<keyword evidence="2" id="KW-1185">Reference proteome</keyword>
<dbReference type="NCBIfam" id="TIGR04363">
    <property type="entry name" value="LD_lanti_pre"/>
    <property type="match status" value="1"/>
</dbReference>
<sequence length="72" mass="7648">MHHQPICPKEACMTVQLEGPIASARPADEQYDLADFELDITIVEGGPAADQLIRLTNDGCNSTCATACVSCP</sequence>
<evidence type="ECO:0000313" key="1">
    <source>
        <dbReference type="EMBL" id="BAJ31651.1"/>
    </source>
</evidence>
<dbReference type="InterPro" id="IPR027575">
    <property type="entry name" value="LD_lanti_pre"/>
</dbReference>
<proteinExistence type="predicted"/>
<organism evidence="1 2">
    <name type="scientific">Kitasatospora setae (strain ATCC 33774 / DSM 43861 / JCM 3304 / KCC A-0304 / NBRC 14216 / KM-6054)</name>
    <name type="common">Streptomyces setae</name>
    <dbReference type="NCBI Taxonomy" id="452652"/>
    <lineage>
        <taxon>Bacteria</taxon>
        <taxon>Bacillati</taxon>
        <taxon>Actinomycetota</taxon>
        <taxon>Actinomycetes</taxon>
        <taxon>Kitasatosporales</taxon>
        <taxon>Streptomycetaceae</taxon>
        <taxon>Kitasatospora</taxon>
    </lineage>
</organism>
<dbReference type="KEGG" id="ksk:KSE_58810"/>
<evidence type="ECO:0000313" key="2">
    <source>
        <dbReference type="Proteomes" id="UP000007076"/>
    </source>
</evidence>
<gene>
    <name evidence="1" type="ordered locus">KSE_58810</name>
</gene>
<dbReference type="HOGENOM" id="CLU_2717024_0_0_11"/>
<accession>E4N0G7</accession>